<accession>A0ABT8FI87</accession>
<evidence type="ECO:0000256" key="6">
    <source>
        <dbReference type="SAM" id="Phobius"/>
    </source>
</evidence>
<proteinExistence type="predicted"/>
<dbReference type="RefSeq" id="WP_300953503.1">
    <property type="nucleotide sequence ID" value="NZ_JAUHJQ010000006.1"/>
</dbReference>
<evidence type="ECO:0000256" key="1">
    <source>
        <dbReference type="ARBA" id="ARBA00004141"/>
    </source>
</evidence>
<feature type="compositionally biased region" description="Low complexity" evidence="5">
    <location>
        <begin position="15"/>
        <end position="49"/>
    </location>
</feature>
<keyword evidence="4 6" id="KW-0472">Membrane</keyword>
<keyword evidence="2 6" id="KW-0812">Transmembrane</keyword>
<evidence type="ECO:0000313" key="7">
    <source>
        <dbReference type="EMBL" id="MDN4174411.1"/>
    </source>
</evidence>
<feature type="transmembrane region" description="Helical" evidence="6">
    <location>
        <begin position="75"/>
        <end position="100"/>
    </location>
</feature>
<comment type="caution">
    <text evidence="7">The sequence shown here is derived from an EMBL/GenBank/DDBJ whole genome shotgun (WGS) entry which is preliminary data.</text>
</comment>
<feature type="compositionally biased region" description="Pro residues" evidence="5">
    <location>
        <begin position="1"/>
        <end position="12"/>
    </location>
</feature>
<feature type="transmembrane region" description="Helical" evidence="6">
    <location>
        <begin position="121"/>
        <end position="154"/>
    </location>
</feature>
<organism evidence="7 8">
    <name type="scientific">Nocardioides oceani</name>
    <dbReference type="NCBI Taxonomy" id="3058369"/>
    <lineage>
        <taxon>Bacteria</taxon>
        <taxon>Bacillati</taxon>
        <taxon>Actinomycetota</taxon>
        <taxon>Actinomycetes</taxon>
        <taxon>Propionibacteriales</taxon>
        <taxon>Nocardioidaceae</taxon>
        <taxon>Nocardioides</taxon>
    </lineage>
</organism>
<protein>
    <submittedName>
        <fullName evidence="7">DUF4870 domain-containing protein</fullName>
    </submittedName>
</protein>
<evidence type="ECO:0000256" key="5">
    <source>
        <dbReference type="SAM" id="MobiDB-lite"/>
    </source>
</evidence>
<evidence type="ECO:0000256" key="4">
    <source>
        <dbReference type="ARBA" id="ARBA00023136"/>
    </source>
</evidence>
<comment type="subcellular location">
    <subcellularLocation>
        <location evidence="1">Membrane</location>
        <topology evidence="1">Multi-pass membrane protein</topology>
    </subcellularLocation>
</comment>
<keyword evidence="8" id="KW-1185">Reference proteome</keyword>
<dbReference type="EMBL" id="JAUHJQ010000006">
    <property type="protein sequence ID" value="MDN4174411.1"/>
    <property type="molecule type" value="Genomic_DNA"/>
</dbReference>
<dbReference type="Pfam" id="PF09685">
    <property type="entry name" value="MamF_MmsF"/>
    <property type="match status" value="1"/>
</dbReference>
<keyword evidence="3 6" id="KW-1133">Transmembrane helix</keyword>
<gene>
    <name evidence="7" type="ORF">QWY28_15715</name>
</gene>
<feature type="region of interest" description="Disordered" evidence="5">
    <location>
        <begin position="1"/>
        <end position="70"/>
    </location>
</feature>
<dbReference type="Proteomes" id="UP001168620">
    <property type="component" value="Unassembled WGS sequence"/>
</dbReference>
<evidence type="ECO:0000256" key="2">
    <source>
        <dbReference type="ARBA" id="ARBA00022692"/>
    </source>
</evidence>
<evidence type="ECO:0000313" key="8">
    <source>
        <dbReference type="Proteomes" id="UP001168620"/>
    </source>
</evidence>
<sequence>MSDPYGPPPSDPQEPQGTPYGNQPYGQQPSGQQPYGTQPYNQQPYGQQPPGQPPYQQPYGGSGPSNPDERTWGGAAHWSALIGAFVALAFLGPLLVMLVKGNQSAYVRAQAVESLNFQLSILIYGIVSFVLAFVLIGFLLLPIVGLIWLVFTIIGSVKASNGELYRYPLTIRMVS</sequence>
<dbReference type="InterPro" id="IPR019109">
    <property type="entry name" value="MamF_MmsF"/>
</dbReference>
<evidence type="ECO:0000256" key="3">
    <source>
        <dbReference type="ARBA" id="ARBA00022989"/>
    </source>
</evidence>
<name>A0ABT8FI87_9ACTN</name>
<reference evidence="7" key="1">
    <citation type="submission" date="2023-06" db="EMBL/GenBank/DDBJ databases">
        <title>Draft genome sequence of Nocardioides sp. SOB77.</title>
        <authorList>
            <person name="Zhang G."/>
        </authorList>
    </citation>
    <scope>NUCLEOTIDE SEQUENCE</scope>
    <source>
        <strain evidence="7">SOB77</strain>
    </source>
</reference>